<feature type="domain" description="FAD-dependent urate hydroxylase HpyO/Asp monooxygenase CreE-like FAD/NAD(P)-binding" evidence="1">
    <location>
        <begin position="32"/>
        <end position="182"/>
    </location>
</feature>
<dbReference type="Pfam" id="PF13454">
    <property type="entry name" value="NAD_binding_9"/>
    <property type="match status" value="1"/>
</dbReference>
<protein>
    <submittedName>
        <fullName evidence="2">SidA/IucD/PvdA family monooxygenase</fullName>
    </submittedName>
</protein>
<keyword evidence="2" id="KW-0560">Oxidoreductase</keyword>
<proteinExistence type="predicted"/>
<dbReference type="PANTHER" id="PTHR40254:SF1">
    <property type="entry name" value="BLR0577 PROTEIN"/>
    <property type="match status" value="1"/>
</dbReference>
<keyword evidence="2" id="KW-0503">Monooxygenase</keyword>
<gene>
    <name evidence="2" type="ORF">FY528_00995</name>
</gene>
<organism evidence="2 3">
    <name type="scientific">Hymenobacter lutimineralis</name>
    <dbReference type="NCBI Taxonomy" id="2606448"/>
    <lineage>
        <taxon>Bacteria</taxon>
        <taxon>Pseudomonadati</taxon>
        <taxon>Bacteroidota</taxon>
        <taxon>Cytophagia</taxon>
        <taxon>Cytophagales</taxon>
        <taxon>Hymenobacteraceae</taxon>
        <taxon>Hymenobacter</taxon>
    </lineage>
</organism>
<evidence type="ECO:0000313" key="2">
    <source>
        <dbReference type="EMBL" id="TYZ14335.1"/>
    </source>
</evidence>
<name>A0A5D6VFZ9_9BACT</name>
<dbReference type="PANTHER" id="PTHR40254">
    <property type="entry name" value="BLR0577 PROTEIN"/>
    <property type="match status" value="1"/>
</dbReference>
<dbReference type="SUPFAM" id="SSF51905">
    <property type="entry name" value="FAD/NAD(P)-binding domain"/>
    <property type="match status" value="1"/>
</dbReference>
<dbReference type="EMBL" id="VTHL01000001">
    <property type="protein sequence ID" value="TYZ14335.1"/>
    <property type="molecule type" value="Genomic_DNA"/>
</dbReference>
<sequence length="483" mass="52165">MPDLATPGPYGRRPFLLAFLLFLAVQRSVITILGGGFSGSALAVHLAHLPGQYAADVHLVEPRSALGPGLAYSGERPEYLLNVRACSLSLLAQEPSHFTAWLSQNGVQKAAQQFFPRQLYGQYVQETVAPLLTEPAANGLRFFRHATSATAVRPLANEQAAQVELADGQRILSNHVVLALGNFPPLPPTQMPEQPPGFHPNPWAPGALATIAPTDSVLLIGSGLTAVDVLLGLRATGHQGTLTVVSGHGHWPAAHLGPQAPYPSFYHHSLQGLTTVSQVLTAVRQEIRQAARAGIDWRPVLDSLRPDLGRIWAAWPPEEQSRFLRHLASLWTTVRHRSPPQNAAFIAGMLSSGQLRQHVGRVQHLEPAAEGLRVHTRHAGQLTTLFARHVIACTGPLLDYTRIQDPLIVQMRTEGLLLPDALRLGILTNEHGALLQRHGAASPMLFTLGASRRPQSFESTAVPELRQQAADLALHLAALLPAA</sequence>
<dbReference type="GO" id="GO:0004497">
    <property type="term" value="F:monooxygenase activity"/>
    <property type="evidence" value="ECO:0007669"/>
    <property type="project" value="UniProtKB-KW"/>
</dbReference>
<evidence type="ECO:0000259" key="1">
    <source>
        <dbReference type="Pfam" id="PF13454"/>
    </source>
</evidence>
<dbReference type="Gene3D" id="3.50.50.60">
    <property type="entry name" value="FAD/NAD(P)-binding domain"/>
    <property type="match status" value="1"/>
</dbReference>
<reference evidence="2 3" key="1">
    <citation type="submission" date="2019-08" db="EMBL/GenBank/DDBJ databases">
        <authorList>
            <person name="Seo M.-J."/>
        </authorList>
    </citation>
    <scope>NUCLEOTIDE SEQUENCE [LARGE SCALE GENOMIC DNA]</scope>
    <source>
        <strain evidence="2 3">KIGAM108</strain>
    </source>
</reference>
<keyword evidence="3" id="KW-1185">Reference proteome</keyword>
<evidence type="ECO:0000313" key="3">
    <source>
        <dbReference type="Proteomes" id="UP000322791"/>
    </source>
</evidence>
<comment type="caution">
    <text evidence="2">The sequence shown here is derived from an EMBL/GenBank/DDBJ whole genome shotgun (WGS) entry which is preliminary data.</text>
</comment>
<dbReference type="AlphaFoldDB" id="A0A5D6VFZ9"/>
<dbReference type="InterPro" id="IPR036188">
    <property type="entry name" value="FAD/NAD-bd_sf"/>
</dbReference>
<dbReference type="Proteomes" id="UP000322791">
    <property type="component" value="Unassembled WGS sequence"/>
</dbReference>
<accession>A0A5D6VFZ9</accession>
<dbReference type="InterPro" id="IPR038732">
    <property type="entry name" value="HpyO/CreE_NAD-binding"/>
</dbReference>
<dbReference type="InterPro" id="IPR052189">
    <property type="entry name" value="L-asp_N-monooxygenase_NS-form"/>
</dbReference>